<dbReference type="InterPro" id="IPR039090">
    <property type="entry name" value="CD7"/>
</dbReference>
<evidence type="ECO:0000313" key="3">
    <source>
        <dbReference type="EMBL" id="MED6286050.1"/>
    </source>
</evidence>
<dbReference type="Gene3D" id="2.60.40.10">
    <property type="entry name" value="Immunoglobulins"/>
    <property type="match status" value="1"/>
</dbReference>
<dbReference type="SUPFAM" id="SSF48726">
    <property type="entry name" value="Immunoglobulin"/>
    <property type="match status" value="1"/>
</dbReference>
<dbReference type="PANTHER" id="PTHR15343:SF0">
    <property type="entry name" value="T-CELL ANTIGEN CD7"/>
    <property type="match status" value="1"/>
</dbReference>
<feature type="non-terminal residue" evidence="3">
    <location>
        <position position="1"/>
    </location>
</feature>
<dbReference type="InterPro" id="IPR013783">
    <property type="entry name" value="Ig-like_fold"/>
</dbReference>
<dbReference type="Proteomes" id="UP001352852">
    <property type="component" value="Unassembled WGS sequence"/>
</dbReference>
<protein>
    <recommendedName>
        <fullName evidence="2">Immunoglobulin V-set domain-containing protein</fullName>
    </recommendedName>
</protein>
<keyword evidence="1" id="KW-0812">Transmembrane</keyword>
<evidence type="ECO:0000313" key="4">
    <source>
        <dbReference type="Proteomes" id="UP001352852"/>
    </source>
</evidence>
<dbReference type="InterPro" id="IPR013106">
    <property type="entry name" value="Ig_V-set"/>
</dbReference>
<dbReference type="PANTHER" id="PTHR15343">
    <property type="entry name" value="CD7"/>
    <property type="match status" value="1"/>
</dbReference>
<keyword evidence="1" id="KW-1133">Transmembrane helix</keyword>
<comment type="caution">
    <text evidence="3">The sequence shown here is derived from an EMBL/GenBank/DDBJ whole genome shotgun (WGS) entry which is preliminary data.</text>
</comment>
<name>A0ABU7EIS9_9TELE</name>
<keyword evidence="1" id="KW-0472">Membrane</keyword>
<keyword evidence="4" id="KW-1185">Reference proteome</keyword>
<sequence length="225" mass="24252">VPGSMDIDPIQTCTGGSAVLPCHTPNSEGLAVEGVILSRQRGRAPVEVAYHSQQHLSSLFPTERVQLSSAPRPGGITFNVTLLQLQPEDSALYSCQLLLRGRPNSSTSLRGQVFFISVQDDRCGCSSYPTLIYALIGAVGGLLLLLILVGCVVVFKGKASQRPKSQSQAPIYEEMIGVQSPSRKLATLRLEEVESSEYKNCLVKKASSGNRYESPSGALFPRRDS</sequence>
<accession>A0ABU7EIS9</accession>
<feature type="transmembrane region" description="Helical" evidence="1">
    <location>
        <begin position="131"/>
        <end position="155"/>
    </location>
</feature>
<evidence type="ECO:0000256" key="1">
    <source>
        <dbReference type="SAM" id="Phobius"/>
    </source>
</evidence>
<dbReference type="InterPro" id="IPR036179">
    <property type="entry name" value="Ig-like_dom_sf"/>
</dbReference>
<dbReference type="Pfam" id="PF07686">
    <property type="entry name" value="V-set"/>
    <property type="match status" value="1"/>
</dbReference>
<dbReference type="EMBL" id="JAHUTJ010057448">
    <property type="protein sequence ID" value="MED6286050.1"/>
    <property type="molecule type" value="Genomic_DNA"/>
</dbReference>
<evidence type="ECO:0000259" key="2">
    <source>
        <dbReference type="Pfam" id="PF07686"/>
    </source>
</evidence>
<proteinExistence type="predicted"/>
<organism evidence="3 4">
    <name type="scientific">Characodon lateralis</name>
    <dbReference type="NCBI Taxonomy" id="208331"/>
    <lineage>
        <taxon>Eukaryota</taxon>
        <taxon>Metazoa</taxon>
        <taxon>Chordata</taxon>
        <taxon>Craniata</taxon>
        <taxon>Vertebrata</taxon>
        <taxon>Euteleostomi</taxon>
        <taxon>Actinopterygii</taxon>
        <taxon>Neopterygii</taxon>
        <taxon>Teleostei</taxon>
        <taxon>Neoteleostei</taxon>
        <taxon>Acanthomorphata</taxon>
        <taxon>Ovalentaria</taxon>
        <taxon>Atherinomorphae</taxon>
        <taxon>Cyprinodontiformes</taxon>
        <taxon>Goodeidae</taxon>
        <taxon>Characodon</taxon>
    </lineage>
</organism>
<gene>
    <name evidence="3" type="ORF">CHARACLAT_001773</name>
</gene>
<reference evidence="3 4" key="1">
    <citation type="submission" date="2021-06" db="EMBL/GenBank/DDBJ databases">
        <authorList>
            <person name="Palmer J.M."/>
        </authorList>
    </citation>
    <scope>NUCLEOTIDE SEQUENCE [LARGE SCALE GENOMIC DNA]</scope>
    <source>
        <strain evidence="3 4">CL_MEX2019</strain>
        <tissue evidence="3">Muscle</tissue>
    </source>
</reference>
<feature type="domain" description="Immunoglobulin V-set" evidence="2">
    <location>
        <begin position="11"/>
        <end position="104"/>
    </location>
</feature>